<evidence type="ECO:0008006" key="3">
    <source>
        <dbReference type="Google" id="ProtNLM"/>
    </source>
</evidence>
<organism evidence="1 2">
    <name type="scientific">Mucisphaera calidilacus</name>
    <dbReference type="NCBI Taxonomy" id="2527982"/>
    <lineage>
        <taxon>Bacteria</taxon>
        <taxon>Pseudomonadati</taxon>
        <taxon>Planctomycetota</taxon>
        <taxon>Phycisphaerae</taxon>
        <taxon>Phycisphaerales</taxon>
        <taxon>Phycisphaeraceae</taxon>
        <taxon>Mucisphaera</taxon>
    </lineage>
</organism>
<protein>
    <recommendedName>
        <fullName evidence="3">PEP-CTERM protein-sorting domain-containing protein</fullName>
    </recommendedName>
</protein>
<dbReference type="EMBL" id="CP036280">
    <property type="protein sequence ID" value="QDU70467.1"/>
    <property type="molecule type" value="Genomic_DNA"/>
</dbReference>
<dbReference type="InterPro" id="IPR013424">
    <property type="entry name" value="Ice-binding_C"/>
</dbReference>
<evidence type="ECO:0000313" key="2">
    <source>
        <dbReference type="Proteomes" id="UP000320386"/>
    </source>
</evidence>
<gene>
    <name evidence="1" type="ORF">Pan265_02950</name>
</gene>
<name>A0A518BU53_9BACT</name>
<dbReference type="AlphaFoldDB" id="A0A518BU53"/>
<dbReference type="NCBIfam" id="TIGR02595">
    <property type="entry name" value="PEP_CTERM"/>
    <property type="match status" value="1"/>
</dbReference>
<evidence type="ECO:0000313" key="1">
    <source>
        <dbReference type="EMBL" id="QDU70467.1"/>
    </source>
</evidence>
<reference evidence="1 2" key="1">
    <citation type="submission" date="2019-02" db="EMBL/GenBank/DDBJ databases">
        <title>Deep-cultivation of Planctomycetes and their phenomic and genomic characterization uncovers novel biology.</title>
        <authorList>
            <person name="Wiegand S."/>
            <person name="Jogler M."/>
            <person name="Boedeker C."/>
            <person name="Pinto D."/>
            <person name="Vollmers J."/>
            <person name="Rivas-Marin E."/>
            <person name="Kohn T."/>
            <person name="Peeters S.H."/>
            <person name="Heuer A."/>
            <person name="Rast P."/>
            <person name="Oberbeckmann S."/>
            <person name="Bunk B."/>
            <person name="Jeske O."/>
            <person name="Meyerdierks A."/>
            <person name="Storesund J.E."/>
            <person name="Kallscheuer N."/>
            <person name="Luecker S."/>
            <person name="Lage O.M."/>
            <person name="Pohl T."/>
            <person name="Merkel B.J."/>
            <person name="Hornburger P."/>
            <person name="Mueller R.-W."/>
            <person name="Bruemmer F."/>
            <person name="Labrenz M."/>
            <person name="Spormann A.M."/>
            <person name="Op den Camp H."/>
            <person name="Overmann J."/>
            <person name="Amann R."/>
            <person name="Jetten M.S.M."/>
            <person name="Mascher T."/>
            <person name="Medema M.H."/>
            <person name="Devos D.P."/>
            <person name="Kaster A.-K."/>
            <person name="Ovreas L."/>
            <person name="Rohde M."/>
            <person name="Galperin M.Y."/>
            <person name="Jogler C."/>
        </authorList>
    </citation>
    <scope>NUCLEOTIDE SEQUENCE [LARGE SCALE GENOMIC DNA]</scope>
    <source>
        <strain evidence="1 2">Pan265</strain>
    </source>
</reference>
<proteinExistence type="predicted"/>
<dbReference type="RefSeq" id="WP_145444592.1">
    <property type="nucleotide sequence ID" value="NZ_CP036280.1"/>
</dbReference>
<keyword evidence="2" id="KW-1185">Reference proteome</keyword>
<dbReference type="KEGG" id="mcad:Pan265_02950"/>
<accession>A0A518BU53</accession>
<dbReference type="Proteomes" id="UP000320386">
    <property type="component" value="Chromosome"/>
</dbReference>
<sequence length="203" mass="21071">MSTHETNNQQRLMVYLAAAGLGAFAYGQDVSAGIIYTPVQPAVTLVQYPGSPSAFNIDFDNDGTPEGAIINSSVNMQARFFPPGRTLAGSGSYYATSFAPGAVIDATADTTGGANLMTNPNYNANFVGQGNYIGYRFEIDGNTHYGWVQVDVTDNLINAIITGYAYESTPDTGIVAGAIPEPTSLALLAAGAGALGLRRGNAA</sequence>
<dbReference type="OrthoDB" id="264607at2"/>